<sequence length="184" mass="20663">MIGSRRRCLSDIIHEDSCVVDANEGAELDPDPIFHSTATWLKSNATEKARTAWHTIWDQAKRSEHTRRYLPNTPSLTLNKVFAKGSHPRKVTSRLVQIITGHGFFGEYYARFPKFRPTRDSSCTCGERVQTVPHLLFHCPLNEAPRLHLTSAAPDLNPATLFGSHKGLSAVMRFIENSDIGLPT</sequence>
<dbReference type="OrthoDB" id="3230070at2759"/>
<dbReference type="EMBL" id="JATN01000322">
    <property type="protein sequence ID" value="EUC54927.1"/>
    <property type="molecule type" value="Genomic_DNA"/>
</dbReference>
<comment type="caution">
    <text evidence="1">The sequence shown here is derived from an EMBL/GenBank/DDBJ whole genome shotgun (WGS) entry which is preliminary data.</text>
</comment>
<organism evidence="1 2">
    <name type="scientific">Rhizoctonia solani AG-3 Rhs1AP</name>
    <dbReference type="NCBI Taxonomy" id="1086054"/>
    <lineage>
        <taxon>Eukaryota</taxon>
        <taxon>Fungi</taxon>
        <taxon>Dikarya</taxon>
        <taxon>Basidiomycota</taxon>
        <taxon>Agaricomycotina</taxon>
        <taxon>Agaricomycetes</taxon>
        <taxon>Cantharellales</taxon>
        <taxon>Ceratobasidiaceae</taxon>
        <taxon>Rhizoctonia</taxon>
    </lineage>
</organism>
<dbReference type="AlphaFoldDB" id="X8IZ26"/>
<gene>
    <name evidence="1" type="ORF">RSOL_077080</name>
</gene>
<keyword evidence="1" id="KW-0808">Transferase</keyword>
<reference evidence="2" key="1">
    <citation type="journal article" date="2014" name="Genome Announc.">
        <title>Draft genome sequence of the plant-pathogenic soil fungus Rhizoctonia solani anastomosis group 3 strain Rhs1AP.</title>
        <authorList>
            <person name="Cubeta M.A."/>
            <person name="Thomas E."/>
            <person name="Dean R.A."/>
            <person name="Jabaji S."/>
            <person name="Neate S.M."/>
            <person name="Tavantzis S."/>
            <person name="Toda T."/>
            <person name="Vilgalys R."/>
            <person name="Bharathan N."/>
            <person name="Fedorova-Abrams N."/>
            <person name="Pakala S.B."/>
            <person name="Pakala S.M."/>
            <person name="Zafar N."/>
            <person name="Joardar V."/>
            <person name="Losada L."/>
            <person name="Nierman W.C."/>
        </authorList>
    </citation>
    <scope>NUCLEOTIDE SEQUENCE [LARGE SCALE GENOMIC DNA]</scope>
    <source>
        <strain evidence="2">AG-3</strain>
    </source>
</reference>
<proteinExistence type="predicted"/>
<feature type="non-terminal residue" evidence="1">
    <location>
        <position position="184"/>
    </location>
</feature>
<keyword evidence="1" id="KW-0548">Nucleotidyltransferase</keyword>
<dbReference type="Proteomes" id="UP000030108">
    <property type="component" value="Unassembled WGS sequence"/>
</dbReference>
<evidence type="ECO:0000313" key="2">
    <source>
        <dbReference type="Proteomes" id="UP000030108"/>
    </source>
</evidence>
<protein>
    <submittedName>
        <fullName evidence="1">Reverse transcriptase, putative</fullName>
    </submittedName>
</protein>
<name>X8IZ26_9AGAM</name>
<evidence type="ECO:0000313" key="1">
    <source>
        <dbReference type="EMBL" id="EUC54927.1"/>
    </source>
</evidence>
<accession>X8IZ26</accession>
<dbReference type="GO" id="GO:0003964">
    <property type="term" value="F:RNA-directed DNA polymerase activity"/>
    <property type="evidence" value="ECO:0007669"/>
    <property type="project" value="UniProtKB-KW"/>
</dbReference>
<keyword evidence="1" id="KW-0695">RNA-directed DNA polymerase</keyword>